<name>A0ABR8KGJ4_9NOSO</name>
<reference evidence="1 2" key="1">
    <citation type="journal article" date="2020" name="ISME J.">
        <title>Comparative genomics reveals insights into cyanobacterial evolution and habitat adaptation.</title>
        <authorList>
            <person name="Chen M.Y."/>
            <person name="Teng W.K."/>
            <person name="Zhao L."/>
            <person name="Hu C.X."/>
            <person name="Zhou Y.K."/>
            <person name="Han B.P."/>
            <person name="Song L.R."/>
            <person name="Shu W.S."/>
        </authorList>
    </citation>
    <scope>NUCLEOTIDE SEQUENCE [LARGE SCALE GENOMIC DNA]</scope>
    <source>
        <strain evidence="1 2">FACHB-159</strain>
    </source>
</reference>
<dbReference type="Proteomes" id="UP000637383">
    <property type="component" value="Unassembled WGS sequence"/>
</dbReference>
<accession>A0ABR8KGJ4</accession>
<dbReference type="EMBL" id="JACJTU010000030">
    <property type="protein sequence ID" value="MBD2737318.1"/>
    <property type="molecule type" value="Genomic_DNA"/>
</dbReference>
<gene>
    <name evidence="1" type="ORF">H6H03_26105</name>
</gene>
<protein>
    <submittedName>
        <fullName evidence="1">Uncharacterized protein</fullName>
    </submittedName>
</protein>
<dbReference type="RefSeq" id="WP_190957905.1">
    <property type="nucleotide sequence ID" value="NZ_JACJTU010000030.1"/>
</dbReference>
<evidence type="ECO:0000313" key="1">
    <source>
        <dbReference type="EMBL" id="MBD2737318.1"/>
    </source>
</evidence>
<proteinExistence type="predicted"/>
<organism evidence="1 2">
    <name type="scientific">Nostoc paludosum FACHB-159</name>
    <dbReference type="NCBI Taxonomy" id="2692908"/>
    <lineage>
        <taxon>Bacteria</taxon>
        <taxon>Bacillati</taxon>
        <taxon>Cyanobacteriota</taxon>
        <taxon>Cyanophyceae</taxon>
        <taxon>Nostocales</taxon>
        <taxon>Nostocaceae</taxon>
        <taxon>Nostoc</taxon>
    </lineage>
</organism>
<evidence type="ECO:0000313" key="2">
    <source>
        <dbReference type="Proteomes" id="UP000637383"/>
    </source>
</evidence>
<comment type="caution">
    <text evidence="1">The sequence shown here is derived from an EMBL/GenBank/DDBJ whole genome shotgun (WGS) entry which is preliminary data.</text>
</comment>
<keyword evidence="2" id="KW-1185">Reference proteome</keyword>
<sequence length="97" mass="10929">MLYKWKQAIGNRVKSLLVLGFDDRTINLCPNLAGNCYTAGFLLESEFDLQEITSILQACCAAIALNIHSQRNCRIITAIGRLRDFQVKKYPIAIVHC</sequence>